<evidence type="ECO:0000313" key="2">
    <source>
        <dbReference type="Proteomes" id="UP000229081"/>
    </source>
</evidence>
<sequence length="152" mass="16584">MPIACEARRLPVRFGAIDAIHTARRGELVVPPGDYSQGLLPLDPRQPNAELTGRVIYDAALLNVDGESMIFEVRTYGSADLTIPQTSETHSFPVTDKIVQLRQLRLAISAVKGTEISYRITFVPPAATSETETSYTECRGDAPQMVVAPAKE</sequence>
<keyword evidence="2" id="KW-1185">Reference proteome</keyword>
<proteinExistence type="predicted"/>
<geneLocation type="plasmid" evidence="1 2">
    <name>unnamed</name>
</geneLocation>
<dbReference type="EMBL" id="CP024924">
    <property type="protein sequence ID" value="ATY34948.1"/>
    <property type="molecule type" value="Genomic_DNA"/>
</dbReference>
<name>A0A2K8MM60_9SPHN</name>
<accession>A0A2K8MM60</accession>
<reference evidence="1 2" key="1">
    <citation type="submission" date="2017-11" db="EMBL/GenBank/DDBJ databases">
        <title>Complete genome sequence of Sphingomonas sp. Strain Cra20, a psychrotolerant potential plant growth promoting rhizobacteria.</title>
        <authorList>
            <person name="Luo Y."/>
        </authorList>
    </citation>
    <scope>NUCLEOTIDE SEQUENCE [LARGE SCALE GENOMIC DNA]</scope>
    <source>
        <strain evidence="1 2">Cra20</strain>
        <plasmid evidence="1 2">unnamed</plasmid>
    </source>
</reference>
<dbReference type="Proteomes" id="UP000229081">
    <property type="component" value="Plasmid unnamed"/>
</dbReference>
<gene>
    <name evidence="1" type="ORF">CVN68_22850</name>
</gene>
<dbReference type="KEGG" id="sphc:CVN68_22850"/>
<protein>
    <submittedName>
        <fullName evidence="1">Uncharacterized protein</fullName>
    </submittedName>
</protein>
<evidence type="ECO:0000313" key="1">
    <source>
        <dbReference type="EMBL" id="ATY34948.1"/>
    </source>
</evidence>
<keyword evidence="1" id="KW-0614">Plasmid</keyword>
<dbReference type="AlphaFoldDB" id="A0A2K8MM60"/>
<organism evidence="1 2">
    <name type="scientific">Sphingomonas psychrotolerans</name>
    <dbReference type="NCBI Taxonomy" id="1327635"/>
    <lineage>
        <taxon>Bacteria</taxon>
        <taxon>Pseudomonadati</taxon>
        <taxon>Pseudomonadota</taxon>
        <taxon>Alphaproteobacteria</taxon>
        <taxon>Sphingomonadales</taxon>
        <taxon>Sphingomonadaceae</taxon>
        <taxon>Sphingomonas</taxon>
    </lineage>
</organism>